<evidence type="ECO:0000256" key="7">
    <source>
        <dbReference type="ARBA" id="ARBA00046486"/>
    </source>
</evidence>
<accession>A0A3Q7QFA5</accession>
<organism evidence="11 12">
    <name type="scientific">Callorhinus ursinus</name>
    <name type="common">Northern fur seal</name>
    <dbReference type="NCBI Taxonomy" id="34884"/>
    <lineage>
        <taxon>Eukaryota</taxon>
        <taxon>Metazoa</taxon>
        <taxon>Chordata</taxon>
        <taxon>Craniata</taxon>
        <taxon>Vertebrata</taxon>
        <taxon>Euteleostomi</taxon>
        <taxon>Mammalia</taxon>
        <taxon>Eutheria</taxon>
        <taxon>Laurasiatheria</taxon>
        <taxon>Carnivora</taxon>
        <taxon>Caniformia</taxon>
        <taxon>Pinnipedia</taxon>
        <taxon>Otariidae</taxon>
        <taxon>Callorhinus</taxon>
    </lineage>
</organism>
<dbReference type="RefSeq" id="XP_025745295.1">
    <property type="nucleotide sequence ID" value="XM_025889510.1"/>
</dbReference>
<evidence type="ECO:0000256" key="6">
    <source>
        <dbReference type="ARBA" id="ARBA00044198"/>
    </source>
</evidence>
<keyword evidence="4 9" id="KW-0819">tRNA processing</keyword>
<dbReference type="PIRSF" id="PIRSF023803">
    <property type="entry name" value="Ribonuclease_P_prd"/>
    <property type="match status" value="1"/>
</dbReference>
<evidence type="ECO:0000256" key="5">
    <source>
        <dbReference type="ARBA" id="ARBA00023242"/>
    </source>
</evidence>
<dbReference type="Proteomes" id="UP000286641">
    <property type="component" value="Unplaced"/>
</dbReference>
<keyword evidence="3" id="KW-0698">rRNA processing</keyword>
<keyword evidence="5 9" id="KW-0539">Nucleus</keyword>
<dbReference type="GO" id="GO:0001682">
    <property type="term" value="P:tRNA 5'-leader removal"/>
    <property type="evidence" value="ECO:0007669"/>
    <property type="project" value="InterPro"/>
</dbReference>
<name>A0A3Q7QFA5_CALUR</name>
<dbReference type="GO" id="GO:0033204">
    <property type="term" value="F:ribonuclease P RNA binding"/>
    <property type="evidence" value="ECO:0007669"/>
    <property type="project" value="InterPro"/>
</dbReference>
<evidence type="ECO:0000256" key="9">
    <source>
        <dbReference type="PIRNR" id="PIRNR023803"/>
    </source>
</evidence>
<evidence type="ECO:0000313" key="12">
    <source>
        <dbReference type="RefSeq" id="XP_025745295.1"/>
    </source>
</evidence>
<gene>
    <name evidence="12" type="primary">LOC112837317</name>
    <name evidence="13" type="synonym">LOC112837347</name>
</gene>
<dbReference type="GO" id="GO:0030681">
    <property type="term" value="C:multimeric ribonuclease P complex"/>
    <property type="evidence" value="ECO:0007669"/>
    <property type="project" value="UniProtKB-ARBA"/>
</dbReference>
<feature type="compositionally biased region" description="Acidic residues" evidence="10">
    <location>
        <begin position="150"/>
        <end position="170"/>
    </location>
</feature>
<dbReference type="PANTHER" id="PTHR48414">
    <property type="entry name" value="POP5 HOMOLOG, RIBONUCLEASE P_MRP SUBUNIT"/>
    <property type="match status" value="1"/>
</dbReference>
<evidence type="ECO:0000256" key="4">
    <source>
        <dbReference type="ARBA" id="ARBA00022694"/>
    </source>
</evidence>
<comment type="similarity">
    <text evidence="2 9">Belongs to the eukaryotic/archaeal RNase P protein component 2 family.</text>
</comment>
<comment type="function">
    <text evidence="8">Component of ribonuclease P, a protein complex that generates mature tRNA molecules by cleaving their 5'-ends. Also a component of the MRP ribonuclease complex, which cleaves pre-rRNA sequences.</text>
</comment>
<evidence type="ECO:0000256" key="8">
    <source>
        <dbReference type="ARBA" id="ARBA00056519"/>
    </source>
</evidence>
<dbReference type="PANTHER" id="PTHR48414:SF1">
    <property type="entry name" value="POP5 HOMOLOG, RIBONUCLEASE P_MRP SUBUNIT"/>
    <property type="match status" value="1"/>
</dbReference>
<dbReference type="RefSeq" id="XP_025745332.1">
    <property type="nucleotide sequence ID" value="XM_025889547.1"/>
</dbReference>
<protein>
    <recommendedName>
        <fullName evidence="6 9">Ribonuclease P/MRP protein subunit POP5</fullName>
    </recommendedName>
</protein>
<evidence type="ECO:0000256" key="1">
    <source>
        <dbReference type="ARBA" id="ARBA00004604"/>
    </source>
</evidence>
<dbReference type="Pfam" id="PF01900">
    <property type="entry name" value="RNase_P_Rpp14"/>
    <property type="match status" value="1"/>
</dbReference>
<keyword evidence="11" id="KW-1185">Reference proteome</keyword>
<evidence type="ECO:0000256" key="10">
    <source>
        <dbReference type="SAM" id="MobiDB-lite"/>
    </source>
</evidence>
<evidence type="ECO:0000256" key="2">
    <source>
        <dbReference type="ARBA" id="ARBA00010800"/>
    </source>
</evidence>
<dbReference type="SUPFAM" id="SSF160350">
    <property type="entry name" value="Rnp2-like"/>
    <property type="match status" value="1"/>
</dbReference>
<dbReference type="Gene3D" id="3.30.70.3250">
    <property type="entry name" value="Ribonuclease P, Pop5 subunit"/>
    <property type="match status" value="1"/>
</dbReference>
<comment type="subcellular location">
    <subcellularLocation>
        <location evidence="1 9">Nucleus</location>
        <location evidence="1 9">Nucleolus</location>
    </subcellularLocation>
</comment>
<dbReference type="InterPro" id="IPR016819">
    <property type="entry name" value="RNase_P/MRP_POP5"/>
</dbReference>
<evidence type="ECO:0000313" key="13">
    <source>
        <dbReference type="RefSeq" id="XP_025745332.1"/>
    </source>
</evidence>
<dbReference type="CTD" id="51367"/>
<dbReference type="GO" id="GO:0005730">
    <property type="term" value="C:nucleolus"/>
    <property type="evidence" value="ECO:0007669"/>
    <property type="project" value="UniProtKB-SubCell"/>
</dbReference>
<proteinExistence type="inferred from homology"/>
<evidence type="ECO:0000313" key="11">
    <source>
        <dbReference type="Proteomes" id="UP000286641"/>
    </source>
</evidence>
<dbReference type="InterPro" id="IPR038085">
    <property type="entry name" value="Rnp2-like_sf"/>
</dbReference>
<reference evidence="12" key="2">
    <citation type="submission" date="2025-04" db="UniProtKB">
        <authorList>
            <consortium name="RefSeq"/>
        </authorList>
    </citation>
    <scope>IDENTIFICATION</scope>
    <source>
        <tissue evidence="12">Blood</tissue>
    </source>
</reference>
<dbReference type="AlphaFoldDB" id="A0A3Q7QFA5"/>
<dbReference type="InterPro" id="IPR002759">
    <property type="entry name" value="Pop5/Rpp14/Rnp2-like"/>
</dbReference>
<sequence>MVRFKHRYLLCEVVSDDPRCRLSLEDRVLGGLIRDTIARVHGTFGAASCSIGFAVRYLNAYTGIVLLRCRKEFYQLVCSALPFITYLENKGHRYPCFLNTLHVGGTIRTCQKFLIRYNRRQLLILLQNCTDEEREAIQKSVTRSCLLEERSDEEELSDNGGEEEAAEAME</sequence>
<evidence type="ECO:0000256" key="3">
    <source>
        <dbReference type="ARBA" id="ARBA00022552"/>
    </source>
</evidence>
<reference key="1">
    <citation type="submission" date="2019-01" db="UniProtKB">
        <authorList>
            <consortium name="RefSeq"/>
        </authorList>
    </citation>
    <scope>IDENTIFICATION</scope>
    <source>
        <tissue evidence="13">Blood</tissue>
    </source>
</reference>
<feature type="region of interest" description="Disordered" evidence="10">
    <location>
        <begin position="148"/>
        <end position="170"/>
    </location>
</feature>
<comment type="subunit">
    <text evidence="7">Component of nuclear RNase P and RNase MRP ribonucleoproteins. RNase P consists of a catalytic RNA moiety and 10 different protein chains; POP1, POP4, POP5, POP7, RPP14, RPP21, RPP25, RPP30, RPP38 and RPP40. Within the RNase P complex, POP1, POP7 and RPP25 form the 'finger' subcomplex, POP5, RPP14, RPP40 and homodimeric RPP30 form the 'palm' subcomplex, and RPP21, POP4 and RPP38 form the 'wrist' subcomplex. All subunits of the RNase P complex interact with the catalytic RNA. Several subunits of RNase P are also part of the RNase MRP complex. RNase MRP consists of a catalytic RNA moiety and about 8 protein subunits; POP1, POP7, RPP25, RPP30, RPP38, RPP40 and possibly also POP4 and POP5.</text>
</comment>
<dbReference type="GO" id="GO:0006364">
    <property type="term" value="P:rRNA processing"/>
    <property type="evidence" value="ECO:0007669"/>
    <property type="project" value="UniProtKB-KW"/>
</dbReference>
<dbReference type="FunFam" id="3.30.70.3250:FF:000001">
    <property type="entry name" value="Ribonuclease P/MRP protein subunit POP5"/>
    <property type="match status" value="1"/>
</dbReference>